<organism evidence="1">
    <name type="scientific">Hexamita inflata</name>
    <dbReference type="NCBI Taxonomy" id="28002"/>
    <lineage>
        <taxon>Eukaryota</taxon>
        <taxon>Metamonada</taxon>
        <taxon>Diplomonadida</taxon>
        <taxon>Hexamitidae</taxon>
        <taxon>Hexamitinae</taxon>
        <taxon>Hexamita</taxon>
    </lineage>
</organism>
<dbReference type="AlphaFoldDB" id="A0AA86UJU0"/>
<evidence type="ECO:0000313" key="3">
    <source>
        <dbReference type="Proteomes" id="UP001642409"/>
    </source>
</evidence>
<keyword evidence="3" id="KW-1185">Reference proteome</keyword>
<name>A0AA86UJU0_9EUKA</name>
<evidence type="ECO:0000313" key="1">
    <source>
        <dbReference type="EMBL" id="CAI9953907.1"/>
    </source>
</evidence>
<dbReference type="EMBL" id="CAXDID020000341">
    <property type="protein sequence ID" value="CAL6079626.1"/>
    <property type="molecule type" value="Genomic_DNA"/>
</dbReference>
<sequence>MKKQLPNVLSNFTTKRGMERGVIKQVSTPKFIINNTISNSSIDRQNYISFSQLSISNLRQNILDYFQELNIIKARCKQLTYQTRSLEHDIRVLEKNMQNFRCKAVKLYLLM</sequence>
<dbReference type="EMBL" id="CATOUU010000842">
    <property type="protein sequence ID" value="CAI9953907.1"/>
    <property type="molecule type" value="Genomic_DNA"/>
</dbReference>
<proteinExistence type="predicted"/>
<gene>
    <name evidence="1" type="ORF">HINF_LOCUS41552</name>
    <name evidence="2" type="ORF">HINF_LOCUS59476</name>
</gene>
<reference evidence="1" key="1">
    <citation type="submission" date="2023-06" db="EMBL/GenBank/DDBJ databases">
        <authorList>
            <person name="Kurt Z."/>
        </authorList>
    </citation>
    <scope>NUCLEOTIDE SEQUENCE</scope>
</reference>
<reference evidence="2 3" key="2">
    <citation type="submission" date="2024-07" db="EMBL/GenBank/DDBJ databases">
        <authorList>
            <person name="Akdeniz Z."/>
        </authorList>
    </citation>
    <scope>NUCLEOTIDE SEQUENCE [LARGE SCALE GENOMIC DNA]</scope>
</reference>
<accession>A0AA86UJU0</accession>
<evidence type="ECO:0000313" key="2">
    <source>
        <dbReference type="EMBL" id="CAL6079626.1"/>
    </source>
</evidence>
<protein>
    <submittedName>
        <fullName evidence="2">Hypothetical_protein</fullName>
    </submittedName>
</protein>
<dbReference type="Proteomes" id="UP001642409">
    <property type="component" value="Unassembled WGS sequence"/>
</dbReference>
<comment type="caution">
    <text evidence="1">The sequence shown here is derived from an EMBL/GenBank/DDBJ whole genome shotgun (WGS) entry which is preliminary data.</text>
</comment>